<sequence>MTIKAVCFDLDDTLLWDERSVREAFEATCQFASLQTELDALQLEEKVRGAARALYASYETYAFTQNIGINPFEALWAHFTGGEHKEFRMLEEIAPKYRVAAWTNGLLALGIDDEKLGAACAERFMQERRNRPYVYEDTFEVLDKLREQYPLLLLTNGSPSLQQEKLAGVPGIADYFEHIVISGDHPEGKPSQSLFKHALSLLGVKPEETIMVGDKLTTDIIGAIRSGMHNAWINHHGVSVNGDITPEYTISSLSELFDIIHHINQKQTTV</sequence>
<dbReference type="SFLD" id="SFLDG01129">
    <property type="entry name" value="C1.5:_HAD__Beta-PGM__Phosphata"/>
    <property type="match status" value="1"/>
</dbReference>
<dbReference type="STRING" id="1852522.SAMN06295960_1412"/>
<dbReference type="CDD" id="cd04305">
    <property type="entry name" value="HAD_Neu5Ac-Pase_like"/>
    <property type="match status" value="1"/>
</dbReference>
<comment type="catalytic activity">
    <reaction evidence="3">
        <text>O-phospho-L-serine + H2O = L-serine + phosphate</text>
        <dbReference type="Rhea" id="RHEA:21208"/>
        <dbReference type="ChEBI" id="CHEBI:15377"/>
        <dbReference type="ChEBI" id="CHEBI:33384"/>
        <dbReference type="ChEBI" id="CHEBI:43474"/>
        <dbReference type="ChEBI" id="CHEBI:57524"/>
        <dbReference type="EC" id="3.1.3.3"/>
    </reaction>
</comment>
<dbReference type="InterPro" id="IPR051400">
    <property type="entry name" value="HAD-like_hydrolase"/>
</dbReference>
<evidence type="ECO:0000313" key="5">
    <source>
        <dbReference type="Proteomes" id="UP000193834"/>
    </source>
</evidence>
<evidence type="ECO:0000256" key="2">
    <source>
        <dbReference type="ARBA" id="ARBA00022842"/>
    </source>
</evidence>
<accession>A0A1X7JBZ5</accession>
<comment type="cofactor">
    <cofactor evidence="3">
        <name>Mg(2+)</name>
        <dbReference type="ChEBI" id="CHEBI:18420"/>
    </cofactor>
    <cofactor evidence="3">
        <name>Co(2+)</name>
        <dbReference type="ChEBI" id="CHEBI:48828"/>
    </cofactor>
</comment>
<dbReference type="Gene3D" id="3.40.50.1000">
    <property type="entry name" value="HAD superfamily/HAD-like"/>
    <property type="match status" value="1"/>
</dbReference>
<dbReference type="Pfam" id="PF00702">
    <property type="entry name" value="Hydrolase"/>
    <property type="match status" value="1"/>
</dbReference>
<dbReference type="SUPFAM" id="SSF56784">
    <property type="entry name" value="HAD-like"/>
    <property type="match status" value="1"/>
</dbReference>
<comment type="function">
    <text evidence="3">Catalyzes the last step of the phosphorylated serine biosynthetic pathway, i.e. dephosphorylation of O-phospho-L-serine to form L-serine.</text>
</comment>
<keyword evidence="5" id="KW-1185">Reference proteome</keyword>
<dbReference type="GO" id="GO:0036424">
    <property type="term" value="F:L-phosphoserine phosphatase activity"/>
    <property type="evidence" value="ECO:0007669"/>
    <property type="project" value="UniProtKB-UniRule"/>
</dbReference>
<name>A0A1X7JBZ5_9BACL</name>
<dbReference type="SFLD" id="SFLDG01135">
    <property type="entry name" value="C1.5.6:_HAD__Beta-PGM__Phospha"/>
    <property type="match status" value="1"/>
</dbReference>
<dbReference type="InterPro" id="IPR036412">
    <property type="entry name" value="HAD-like_sf"/>
</dbReference>
<dbReference type="AlphaFoldDB" id="A0A1X7JBZ5"/>
<reference evidence="4 5" key="1">
    <citation type="submission" date="2017-04" db="EMBL/GenBank/DDBJ databases">
        <authorList>
            <person name="Afonso C.L."/>
            <person name="Miller P.J."/>
            <person name="Scott M.A."/>
            <person name="Spackman E."/>
            <person name="Goraichik I."/>
            <person name="Dimitrov K.M."/>
            <person name="Suarez D.L."/>
            <person name="Swayne D.E."/>
        </authorList>
    </citation>
    <scope>NUCLEOTIDE SEQUENCE [LARGE SCALE GENOMIC DNA]</scope>
    <source>
        <strain evidence="4 5">11</strain>
    </source>
</reference>
<keyword evidence="3" id="KW-0718">Serine biosynthesis</keyword>
<gene>
    <name evidence="4" type="ORF">SAMN06295960_1412</name>
</gene>
<dbReference type="OrthoDB" id="9809962at2"/>
<evidence type="ECO:0000256" key="1">
    <source>
        <dbReference type="ARBA" id="ARBA00022801"/>
    </source>
</evidence>
<protein>
    <recommendedName>
        <fullName evidence="3">Phosphoserine phosphatase</fullName>
        <shortName evidence="3">PSP</shortName>
        <ecNumber evidence="3">3.1.3.3</ecNumber>
    </recommendedName>
</protein>
<dbReference type="PANTHER" id="PTHR46470">
    <property type="entry name" value="N-ACYLNEURAMINATE-9-PHOSPHATASE"/>
    <property type="match status" value="1"/>
</dbReference>
<dbReference type="EC" id="3.1.3.3" evidence="3"/>
<dbReference type="PANTHER" id="PTHR46470:SF3">
    <property type="entry name" value="N-ACYLNEURAMINATE-9-PHOSPHATASE"/>
    <property type="match status" value="1"/>
</dbReference>
<keyword evidence="3" id="KW-0028">Amino-acid biosynthesis</keyword>
<dbReference type="GO" id="GO:0006564">
    <property type="term" value="P:L-serine biosynthetic process"/>
    <property type="evidence" value="ECO:0007669"/>
    <property type="project" value="UniProtKB-UniRule"/>
</dbReference>
<dbReference type="EMBL" id="FXAZ01000001">
    <property type="protein sequence ID" value="SMG25029.1"/>
    <property type="molecule type" value="Genomic_DNA"/>
</dbReference>
<keyword evidence="2 3" id="KW-0460">Magnesium</keyword>
<proteinExistence type="inferred from homology"/>
<evidence type="ECO:0000313" key="4">
    <source>
        <dbReference type="EMBL" id="SMG25029.1"/>
    </source>
</evidence>
<dbReference type="Gene3D" id="1.20.120.710">
    <property type="entry name" value="Haloacid dehalogenase hydrolase-like domain"/>
    <property type="match status" value="1"/>
</dbReference>
<dbReference type="RefSeq" id="WP_085493554.1">
    <property type="nucleotide sequence ID" value="NZ_FXAZ01000001.1"/>
</dbReference>
<evidence type="ECO:0000256" key="3">
    <source>
        <dbReference type="HAMAP-Rule" id="MF_02240"/>
    </source>
</evidence>
<comment type="similarity">
    <text evidence="3">Belongs to the HAD-like hydrolase superfamily.</text>
</comment>
<dbReference type="InterPro" id="IPR044266">
    <property type="entry name" value="PSP_YsaA"/>
</dbReference>
<comment type="catalytic activity">
    <reaction evidence="3">
        <text>O-phospho-D-serine + H2O = D-serine + phosphate</text>
        <dbReference type="Rhea" id="RHEA:24873"/>
        <dbReference type="ChEBI" id="CHEBI:15377"/>
        <dbReference type="ChEBI" id="CHEBI:35247"/>
        <dbReference type="ChEBI" id="CHEBI:43474"/>
        <dbReference type="ChEBI" id="CHEBI:58680"/>
        <dbReference type="EC" id="3.1.3.3"/>
    </reaction>
</comment>
<organism evidence="4 5">
    <name type="scientific">Paenibacillus aquistagni</name>
    <dbReference type="NCBI Taxonomy" id="1852522"/>
    <lineage>
        <taxon>Bacteria</taxon>
        <taxon>Bacillati</taxon>
        <taxon>Bacillota</taxon>
        <taxon>Bacilli</taxon>
        <taxon>Bacillales</taxon>
        <taxon>Paenibacillaceae</taxon>
        <taxon>Paenibacillus</taxon>
    </lineage>
</organism>
<keyword evidence="1 3" id="KW-0378">Hydrolase</keyword>
<keyword evidence="3" id="KW-0170">Cobalt</keyword>
<comment type="pathway">
    <text evidence="3">Amino-acid biosynthesis; L-serine biosynthesis; L-serine from 3-phospho-D-glycerate: step 3/3.</text>
</comment>
<dbReference type="SFLD" id="SFLDS00003">
    <property type="entry name" value="Haloacid_Dehalogenase"/>
    <property type="match status" value="1"/>
</dbReference>
<dbReference type="InterPro" id="IPR023214">
    <property type="entry name" value="HAD_sf"/>
</dbReference>
<dbReference type="InterPro" id="IPR006439">
    <property type="entry name" value="HAD-SF_hydro_IA"/>
</dbReference>
<dbReference type="HAMAP" id="MF_02240">
    <property type="entry name" value="PSP"/>
    <property type="match status" value="1"/>
</dbReference>
<dbReference type="NCBIfam" id="TIGR01509">
    <property type="entry name" value="HAD-SF-IA-v3"/>
    <property type="match status" value="1"/>
</dbReference>
<dbReference type="NCBIfam" id="TIGR01549">
    <property type="entry name" value="HAD-SF-IA-v1"/>
    <property type="match status" value="1"/>
</dbReference>
<dbReference type="Proteomes" id="UP000193834">
    <property type="component" value="Unassembled WGS sequence"/>
</dbReference>